<dbReference type="GO" id="GO:0004640">
    <property type="term" value="F:phosphoribosylanthranilate isomerase activity"/>
    <property type="evidence" value="ECO:0007669"/>
    <property type="project" value="TreeGrafter"/>
</dbReference>
<dbReference type="PROSITE" id="PS00614">
    <property type="entry name" value="IGPS"/>
    <property type="match status" value="1"/>
</dbReference>
<dbReference type="FunFam" id="3.20.20.70:FF:000024">
    <property type="entry name" value="Indole-3-glycerol phosphate synthase"/>
    <property type="match status" value="1"/>
</dbReference>
<sequence length="262" mass="28378">MTILNKILKKNTQAVALLKSRTTEIQLEAIANKQPPARSLVKVIQSCQHVPVIAEIKKASPSRGTILADADIVDIARQYQKGGAVAISVLTESDFFNGSIDDLKTVRQAVDILVLRKDFIIDPIQVLEARAGGADSVLLIAAALEFDKLQSLYDLCLDLGMIPLVEVHNSDELTTVMQLHPQLIGINNRNLKTMAVDIQTSANLRQTIPDTVCVVGESGVSSPDHVDYLQKAGINAFLIGTALMTSGHPQETLKILNGLKKL</sequence>
<evidence type="ECO:0000313" key="11">
    <source>
        <dbReference type="Proteomes" id="UP000189670"/>
    </source>
</evidence>
<gene>
    <name evidence="8" type="primary">trpC</name>
    <name evidence="10" type="ORF">OMM_04175</name>
</gene>
<name>A0A1V1P2U6_9BACT</name>
<feature type="domain" description="Indole-3-glycerol phosphate synthase" evidence="9">
    <location>
        <begin position="4"/>
        <end position="253"/>
    </location>
</feature>
<dbReference type="Gene3D" id="3.20.20.70">
    <property type="entry name" value="Aldolase class I"/>
    <property type="match status" value="1"/>
</dbReference>
<keyword evidence="4 8" id="KW-0210">Decarboxylase</keyword>
<evidence type="ECO:0000256" key="4">
    <source>
        <dbReference type="ARBA" id="ARBA00022793"/>
    </source>
</evidence>
<dbReference type="InterPro" id="IPR013798">
    <property type="entry name" value="Indole-3-glycerol_P_synth_dom"/>
</dbReference>
<dbReference type="Proteomes" id="UP000189670">
    <property type="component" value="Unassembled WGS sequence"/>
</dbReference>
<evidence type="ECO:0000259" key="9">
    <source>
        <dbReference type="Pfam" id="PF00218"/>
    </source>
</evidence>
<proteinExistence type="inferred from homology"/>
<dbReference type="SUPFAM" id="SSF51366">
    <property type="entry name" value="Ribulose-phoshate binding barrel"/>
    <property type="match status" value="1"/>
</dbReference>
<evidence type="ECO:0000256" key="5">
    <source>
        <dbReference type="ARBA" id="ARBA00022822"/>
    </source>
</evidence>
<evidence type="ECO:0000256" key="2">
    <source>
        <dbReference type="ARBA" id="ARBA00004696"/>
    </source>
</evidence>
<comment type="catalytic activity">
    <reaction evidence="1 8">
        <text>1-(2-carboxyphenylamino)-1-deoxy-D-ribulose 5-phosphate + H(+) = (1S,2R)-1-C-(indol-3-yl)glycerol 3-phosphate + CO2 + H2O</text>
        <dbReference type="Rhea" id="RHEA:23476"/>
        <dbReference type="ChEBI" id="CHEBI:15377"/>
        <dbReference type="ChEBI" id="CHEBI:15378"/>
        <dbReference type="ChEBI" id="CHEBI:16526"/>
        <dbReference type="ChEBI" id="CHEBI:58613"/>
        <dbReference type="ChEBI" id="CHEBI:58866"/>
        <dbReference type="EC" id="4.1.1.48"/>
    </reaction>
</comment>
<evidence type="ECO:0000256" key="6">
    <source>
        <dbReference type="ARBA" id="ARBA00023141"/>
    </source>
</evidence>
<keyword evidence="6 8" id="KW-0057">Aromatic amino acid biosynthesis</keyword>
<dbReference type="AlphaFoldDB" id="A0A1V1P2U6"/>
<comment type="caution">
    <text evidence="10">The sequence shown here is derived from an EMBL/GenBank/DDBJ whole genome shotgun (WGS) entry which is preliminary data.</text>
</comment>
<evidence type="ECO:0000313" key="10">
    <source>
        <dbReference type="EMBL" id="ETR69076.1"/>
    </source>
</evidence>
<protein>
    <recommendedName>
        <fullName evidence="8">Indole-3-glycerol phosphate synthase</fullName>
        <shortName evidence="8">IGPS</shortName>
        <ecNumber evidence="8">4.1.1.48</ecNumber>
    </recommendedName>
</protein>
<evidence type="ECO:0000256" key="3">
    <source>
        <dbReference type="ARBA" id="ARBA00022605"/>
    </source>
</evidence>
<dbReference type="EC" id="4.1.1.48" evidence="8"/>
<dbReference type="InterPro" id="IPR011060">
    <property type="entry name" value="RibuloseP-bd_barrel"/>
</dbReference>
<dbReference type="EMBL" id="ATBP01000746">
    <property type="protein sequence ID" value="ETR69076.1"/>
    <property type="molecule type" value="Genomic_DNA"/>
</dbReference>
<evidence type="ECO:0000256" key="8">
    <source>
        <dbReference type="HAMAP-Rule" id="MF_00134"/>
    </source>
</evidence>
<evidence type="ECO:0000256" key="1">
    <source>
        <dbReference type="ARBA" id="ARBA00001633"/>
    </source>
</evidence>
<dbReference type="Pfam" id="PF00218">
    <property type="entry name" value="IGPS"/>
    <property type="match status" value="1"/>
</dbReference>
<dbReference type="InterPro" id="IPR045186">
    <property type="entry name" value="Indole-3-glycerol_P_synth"/>
</dbReference>
<accession>A0A1V1P2U6</accession>
<dbReference type="GO" id="GO:0000162">
    <property type="term" value="P:L-tryptophan biosynthetic process"/>
    <property type="evidence" value="ECO:0007669"/>
    <property type="project" value="UniProtKB-UniRule"/>
</dbReference>
<dbReference type="CDD" id="cd00331">
    <property type="entry name" value="IGPS"/>
    <property type="match status" value="1"/>
</dbReference>
<organism evidence="10 11">
    <name type="scientific">Candidatus Magnetoglobus multicellularis str. Araruama</name>
    <dbReference type="NCBI Taxonomy" id="890399"/>
    <lineage>
        <taxon>Bacteria</taxon>
        <taxon>Pseudomonadati</taxon>
        <taxon>Thermodesulfobacteriota</taxon>
        <taxon>Desulfobacteria</taxon>
        <taxon>Desulfobacterales</taxon>
        <taxon>Desulfobacteraceae</taxon>
        <taxon>Candidatus Magnetoglobus</taxon>
    </lineage>
</organism>
<dbReference type="UniPathway" id="UPA00035">
    <property type="reaction ID" value="UER00043"/>
</dbReference>
<keyword evidence="5 8" id="KW-0822">Tryptophan biosynthesis</keyword>
<evidence type="ECO:0000256" key="7">
    <source>
        <dbReference type="ARBA" id="ARBA00023239"/>
    </source>
</evidence>
<reference evidence="11" key="1">
    <citation type="submission" date="2012-11" db="EMBL/GenBank/DDBJ databases">
        <authorList>
            <person name="Lucero-Rivera Y.E."/>
            <person name="Tovar-Ramirez D."/>
        </authorList>
    </citation>
    <scope>NUCLEOTIDE SEQUENCE [LARGE SCALE GENOMIC DNA]</scope>
    <source>
        <strain evidence="11">Araruama</strain>
    </source>
</reference>
<dbReference type="GO" id="GO:0004425">
    <property type="term" value="F:indole-3-glycerol-phosphate synthase activity"/>
    <property type="evidence" value="ECO:0007669"/>
    <property type="project" value="UniProtKB-UniRule"/>
</dbReference>
<dbReference type="PANTHER" id="PTHR22854:SF2">
    <property type="entry name" value="INDOLE-3-GLYCEROL-PHOSPHATE SYNTHASE"/>
    <property type="match status" value="1"/>
</dbReference>
<dbReference type="InterPro" id="IPR013785">
    <property type="entry name" value="Aldolase_TIM"/>
</dbReference>
<comment type="similarity">
    <text evidence="8">Belongs to the TrpC family.</text>
</comment>
<keyword evidence="7 8" id="KW-0456">Lyase</keyword>
<dbReference type="PANTHER" id="PTHR22854">
    <property type="entry name" value="TRYPTOPHAN BIOSYNTHESIS PROTEIN"/>
    <property type="match status" value="1"/>
</dbReference>
<keyword evidence="3 8" id="KW-0028">Amino-acid biosynthesis</keyword>
<dbReference type="NCBIfam" id="NF001377">
    <property type="entry name" value="PRK00278.2-4"/>
    <property type="match status" value="1"/>
</dbReference>
<dbReference type="HAMAP" id="MF_00134_B">
    <property type="entry name" value="IGPS_B"/>
    <property type="match status" value="1"/>
</dbReference>
<comment type="pathway">
    <text evidence="2 8">Amino-acid biosynthesis; L-tryptophan biosynthesis; L-tryptophan from chorismate: step 4/5.</text>
</comment>
<dbReference type="InterPro" id="IPR001468">
    <property type="entry name" value="Indole-3-GlycerolPSynthase_CS"/>
</dbReference>